<proteinExistence type="predicted"/>
<evidence type="ECO:0000256" key="1">
    <source>
        <dbReference type="ARBA" id="ARBA00023239"/>
    </source>
</evidence>
<name>A0A143PMP2_LUTPR</name>
<dbReference type="GO" id="GO:0019854">
    <property type="term" value="P:L-ascorbic acid catabolic process"/>
    <property type="evidence" value="ECO:0007669"/>
    <property type="project" value="TreeGrafter"/>
</dbReference>
<protein>
    <submittedName>
        <fullName evidence="4">3-hexulose-6-phosphate synthase</fullName>
        <ecNumber evidence="4">4.1.2.43</ecNumber>
    </submittedName>
</protein>
<accession>A0A143PMP2</accession>
<gene>
    <name evidence="4" type="primary">hxlA</name>
    <name evidence="4" type="ORF">LuPra_03104</name>
</gene>
<evidence type="ECO:0000256" key="2">
    <source>
        <dbReference type="ARBA" id="ARBA00023277"/>
    </source>
</evidence>
<organism evidence="4 5">
    <name type="scientific">Luteitalea pratensis</name>
    <dbReference type="NCBI Taxonomy" id="1855912"/>
    <lineage>
        <taxon>Bacteria</taxon>
        <taxon>Pseudomonadati</taxon>
        <taxon>Acidobacteriota</taxon>
        <taxon>Vicinamibacteria</taxon>
        <taxon>Vicinamibacterales</taxon>
        <taxon>Vicinamibacteraceae</taxon>
        <taxon>Luteitalea</taxon>
    </lineage>
</organism>
<dbReference type="GO" id="GO:0004590">
    <property type="term" value="F:orotidine-5'-phosphate decarboxylase activity"/>
    <property type="evidence" value="ECO:0007669"/>
    <property type="project" value="InterPro"/>
</dbReference>
<dbReference type="RefSeq" id="WP_234800405.1">
    <property type="nucleotide sequence ID" value="NZ_CP015136.1"/>
</dbReference>
<dbReference type="InterPro" id="IPR011060">
    <property type="entry name" value="RibuloseP-bd_barrel"/>
</dbReference>
<dbReference type="Pfam" id="PF00215">
    <property type="entry name" value="OMPdecase"/>
    <property type="match status" value="1"/>
</dbReference>
<dbReference type="GO" id="GO:0033982">
    <property type="term" value="F:3-dehydro-L-gulonate-6-phosphate decarboxylase activity"/>
    <property type="evidence" value="ECO:0007669"/>
    <property type="project" value="TreeGrafter"/>
</dbReference>
<dbReference type="GO" id="GO:0043801">
    <property type="term" value="F:hexulose-6-phosphate synthase activity"/>
    <property type="evidence" value="ECO:0007669"/>
    <property type="project" value="UniProtKB-EC"/>
</dbReference>
<sequence>MSRLSSLTFPIVQISLDLTNIDEALDTAAIAVDAGVDWLEAGTPLLLAEGLHAVEQLRARFPNHPIVADLKTMDGGYLEAEMMAKAGADLVVVMGRAHEATVRRVVDAARHYGIKVMGDNMVAEDRVKNAQWLESLGCDYIIHHIGFDERGLVKGLSPMDELDAVVEAVNVPVQAVGGLTIPQAIDCPAHGAPLVVLGAPLVIDANEFKTSSNDLHTVLREISTEIRKTPLKRWTADGTRIAQEGK</sequence>
<dbReference type="EC" id="4.1.2.43" evidence="4"/>
<evidence type="ECO:0000259" key="3">
    <source>
        <dbReference type="SMART" id="SM00934"/>
    </source>
</evidence>
<dbReference type="CDD" id="cd04726">
    <property type="entry name" value="KGPDC_HPS"/>
    <property type="match status" value="1"/>
</dbReference>
<dbReference type="SUPFAM" id="SSF51366">
    <property type="entry name" value="Ribulose-phoshate binding barrel"/>
    <property type="match status" value="1"/>
</dbReference>
<dbReference type="PANTHER" id="PTHR35039">
    <property type="entry name" value="3-KETO-L-GULONATE-6-PHOSPHATE DECARBOXYLASE SGBH-RELATED"/>
    <property type="match status" value="1"/>
</dbReference>
<dbReference type="GO" id="GO:0006207">
    <property type="term" value="P:'de novo' pyrimidine nucleobase biosynthetic process"/>
    <property type="evidence" value="ECO:0007669"/>
    <property type="project" value="InterPro"/>
</dbReference>
<keyword evidence="5" id="KW-1185">Reference proteome</keyword>
<dbReference type="Gene3D" id="3.20.20.70">
    <property type="entry name" value="Aldolase class I"/>
    <property type="match status" value="1"/>
</dbReference>
<dbReference type="SMART" id="SM00934">
    <property type="entry name" value="OMPdecase"/>
    <property type="match status" value="1"/>
</dbReference>
<feature type="domain" description="Orotidine 5'-phosphate decarboxylase" evidence="3">
    <location>
        <begin position="11"/>
        <end position="211"/>
    </location>
</feature>
<keyword evidence="2" id="KW-0119">Carbohydrate metabolism</keyword>
<dbReference type="PANTHER" id="PTHR35039:SF3">
    <property type="entry name" value="3-KETO-L-GULONATE-6-PHOSPHATE DECARBOXYLASE SGBH-RELATED"/>
    <property type="match status" value="1"/>
</dbReference>
<dbReference type="InterPro" id="IPR013785">
    <property type="entry name" value="Aldolase_TIM"/>
</dbReference>
<dbReference type="Proteomes" id="UP000076079">
    <property type="component" value="Chromosome"/>
</dbReference>
<dbReference type="InterPro" id="IPR001754">
    <property type="entry name" value="OMPdeCOase_dom"/>
</dbReference>
<dbReference type="AlphaFoldDB" id="A0A143PMP2"/>
<evidence type="ECO:0000313" key="5">
    <source>
        <dbReference type="Proteomes" id="UP000076079"/>
    </source>
</evidence>
<dbReference type="InterPro" id="IPR041710">
    <property type="entry name" value="HPS/KGPDC"/>
</dbReference>
<dbReference type="EMBL" id="CP015136">
    <property type="protein sequence ID" value="AMY09877.1"/>
    <property type="molecule type" value="Genomic_DNA"/>
</dbReference>
<dbReference type="PATRIC" id="fig|1813736.3.peg.3304"/>
<reference evidence="4 5" key="1">
    <citation type="journal article" date="2016" name="Genome Announc.">
        <title>First Complete Genome Sequence of a Subdivision 6 Acidobacterium Strain.</title>
        <authorList>
            <person name="Huang S."/>
            <person name="Vieira S."/>
            <person name="Bunk B."/>
            <person name="Riedel T."/>
            <person name="Sproer C."/>
            <person name="Overmann J."/>
        </authorList>
    </citation>
    <scope>NUCLEOTIDE SEQUENCE [LARGE SCALE GENOMIC DNA]</scope>
    <source>
        <strain evidence="5">DSM 100886 HEG_-6_39</strain>
    </source>
</reference>
<keyword evidence="1 4" id="KW-0456">Lyase</keyword>
<reference evidence="5" key="2">
    <citation type="submission" date="2016-04" db="EMBL/GenBank/DDBJ databases">
        <title>First Complete Genome Sequence of a Subdivision 6 Acidobacterium.</title>
        <authorList>
            <person name="Huang S."/>
            <person name="Vieira S."/>
            <person name="Bunk B."/>
            <person name="Riedel T."/>
            <person name="Sproeer C."/>
            <person name="Overmann J."/>
        </authorList>
    </citation>
    <scope>NUCLEOTIDE SEQUENCE [LARGE SCALE GENOMIC DNA]</scope>
    <source>
        <strain evidence="5">DSM 100886 HEG_-6_39</strain>
    </source>
</reference>
<dbReference type="STRING" id="1855912.LuPra_03104"/>
<evidence type="ECO:0000313" key="4">
    <source>
        <dbReference type="EMBL" id="AMY09877.1"/>
    </source>
</evidence>
<dbReference type="KEGG" id="abac:LuPra_03104"/>